<evidence type="ECO:0000313" key="2">
    <source>
        <dbReference type="EMBL" id="WML90781.1"/>
    </source>
</evidence>
<proteinExistence type="predicted"/>
<sequence length="388" mass="43961">MIDFDKELQAILADDPLGLLEVKPQTSHVVTADERLVAALEEINTFVETHGHEPSASRDIQERKLYSRLQGLREDTEKMAALLPLDRFLLLLGGDLGEKDDDNIFKLKHVTAAERASAELIAKRKPCKHFAAHEADFAQVQQELKAGTRQLLRFNDKGEQLVAGAYYVLGGVLLKLAAINFTSEEKTVAGKRFRKDGRTYCIFENGTESNMLYRSLAKALYQDGKIVSDSNTQIQQDFAKRFGGVTEEDTVTGYVYVLRSLSQDPAIRGLPHLYKIGFSSQATQQRIKNAAQEPTYLMADVEVVAEYQTYNLNPQKMEWLLHTFFAESCLNLDVFDSKGKRHMPREWFIVPFPLIETTIGLLLNEQIRDYRYDAVNQRIVGLKPDPLT</sequence>
<dbReference type="SMART" id="SM00974">
    <property type="entry name" value="T5orf172"/>
    <property type="match status" value="1"/>
</dbReference>
<organism evidence="2 3">
    <name type="scientific">Thiothrix lacustris</name>
    <dbReference type="NCBI Taxonomy" id="525917"/>
    <lineage>
        <taxon>Bacteria</taxon>
        <taxon>Pseudomonadati</taxon>
        <taxon>Pseudomonadota</taxon>
        <taxon>Gammaproteobacteria</taxon>
        <taxon>Thiotrichales</taxon>
        <taxon>Thiotrichaceae</taxon>
        <taxon>Thiothrix</taxon>
    </lineage>
</organism>
<dbReference type="EMBL" id="CP133218">
    <property type="protein sequence ID" value="WML90781.1"/>
    <property type="molecule type" value="Genomic_DNA"/>
</dbReference>
<evidence type="ECO:0000259" key="1">
    <source>
        <dbReference type="SMART" id="SM00974"/>
    </source>
</evidence>
<name>A0ABY9MSH7_9GAMM</name>
<gene>
    <name evidence="2" type="ORF">RCF98_00155</name>
</gene>
<reference evidence="2 3" key="1">
    <citation type="submission" date="2023-08" db="EMBL/GenBank/DDBJ databases">
        <title>New molecular markers tilS and rpoB for phylogenetic and monitoring studies of the genus Thiothrix biodiversity.</title>
        <authorList>
            <person name="Ravin N.V."/>
            <person name="Smolyakov D."/>
            <person name="Markov N.D."/>
            <person name="Beletsky A.V."/>
            <person name="Mardanov A.V."/>
            <person name="Rudenko T.S."/>
            <person name="Grabovich M.Y."/>
        </authorList>
    </citation>
    <scope>NUCLEOTIDE SEQUENCE [LARGE SCALE GENOMIC DNA]</scope>
    <source>
        <strain evidence="2 3">MK1</strain>
    </source>
</reference>
<dbReference type="InterPro" id="IPR018306">
    <property type="entry name" value="Phage_T5_Orf172_DNA-bd"/>
</dbReference>
<feature type="domain" description="Bacteriophage T5 Orf172 DNA-binding" evidence="1">
    <location>
        <begin position="268"/>
        <end position="362"/>
    </location>
</feature>
<dbReference type="Proteomes" id="UP001236657">
    <property type="component" value="Chromosome"/>
</dbReference>
<keyword evidence="3" id="KW-1185">Reference proteome</keyword>
<dbReference type="RefSeq" id="WP_308895343.1">
    <property type="nucleotide sequence ID" value="NZ_CP133218.1"/>
</dbReference>
<accession>A0ABY9MSH7</accession>
<dbReference type="Pfam" id="PF13455">
    <property type="entry name" value="MUG113"/>
    <property type="match status" value="1"/>
</dbReference>
<evidence type="ECO:0000313" key="3">
    <source>
        <dbReference type="Proteomes" id="UP001236657"/>
    </source>
</evidence>
<protein>
    <submittedName>
        <fullName evidence="2">GIY-YIG nuclease family protein</fullName>
    </submittedName>
</protein>